<dbReference type="PRINTS" id="PR00702">
    <property type="entry name" value="ACRIFLAVINRP"/>
</dbReference>
<evidence type="ECO:0000313" key="10">
    <source>
        <dbReference type="Proteomes" id="UP000631653"/>
    </source>
</evidence>
<accession>A0ABX0JYR7</accession>
<protein>
    <submittedName>
        <fullName evidence="9">MMPL family transporter</fullName>
    </submittedName>
</protein>
<feature type="transmembrane region" description="Helical" evidence="8">
    <location>
        <begin position="978"/>
        <end position="1003"/>
    </location>
</feature>
<feature type="transmembrane region" description="Helical" evidence="8">
    <location>
        <begin position="928"/>
        <end position="945"/>
    </location>
</feature>
<keyword evidence="2" id="KW-1003">Cell membrane</keyword>
<evidence type="ECO:0000256" key="7">
    <source>
        <dbReference type="SAM" id="MobiDB-lite"/>
    </source>
</evidence>
<dbReference type="Gene3D" id="3.30.2090.10">
    <property type="entry name" value="Multidrug efflux transporter AcrB TolC docking domain, DN and DC subdomains"/>
    <property type="match status" value="2"/>
</dbReference>
<evidence type="ECO:0000256" key="8">
    <source>
        <dbReference type="SAM" id="Phobius"/>
    </source>
</evidence>
<feature type="transmembrane region" description="Helical" evidence="8">
    <location>
        <begin position="336"/>
        <end position="353"/>
    </location>
</feature>
<comment type="caution">
    <text evidence="9">The sequence shown here is derived from an EMBL/GenBank/DDBJ whole genome shotgun (WGS) entry which is preliminary data.</text>
</comment>
<dbReference type="Gene3D" id="3.30.70.1430">
    <property type="entry name" value="Multidrug efflux transporter AcrB pore domain"/>
    <property type="match status" value="2"/>
</dbReference>
<feature type="transmembrane region" description="Helical" evidence="8">
    <location>
        <begin position="463"/>
        <end position="485"/>
    </location>
</feature>
<keyword evidence="10" id="KW-1185">Reference proteome</keyword>
<dbReference type="PANTHER" id="PTHR32063">
    <property type="match status" value="1"/>
</dbReference>
<feature type="transmembrane region" description="Helical" evidence="8">
    <location>
        <begin position="542"/>
        <end position="561"/>
    </location>
</feature>
<dbReference type="EMBL" id="WOSY01000006">
    <property type="protein sequence ID" value="NHN88652.1"/>
    <property type="molecule type" value="Genomic_DNA"/>
</dbReference>
<name>A0ABX0JYR7_9PROT</name>
<dbReference type="Proteomes" id="UP000631653">
    <property type="component" value="Unassembled WGS sequence"/>
</dbReference>
<feature type="transmembrane region" description="Helical" evidence="8">
    <location>
        <begin position="360"/>
        <end position="380"/>
    </location>
</feature>
<dbReference type="Pfam" id="PF00873">
    <property type="entry name" value="ACR_tran"/>
    <property type="match status" value="2"/>
</dbReference>
<evidence type="ECO:0000256" key="4">
    <source>
        <dbReference type="ARBA" id="ARBA00022692"/>
    </source>
</evidence>
<keyword evidence="5 8" id="KW-1133">Transmembrane helix</keyword>
<dbReference type="PANTHER" id="PTHR32063:SF34">
    <property type="entry name" value="MULTIDRUG RESISTANCE PROTEIN MDTC"/>
    <property type="match status" value="1"/>
</dbReference>
<gene>
    <name evidence="9" type="ORF">GOB81_08420</name>
</gene>
<keyword evidence="3" id="KW-0997">Cell inner membrane</keyword>
<feature type="transmembrane region" description="Helical" evidence="8">
    <location>
        <begin position="1023"/>
        <end position="1044"/>
    </location>
</feature>
<evidence type="ECO:0000313" key="9">
    <source>
        <dbReference type="EMBL" id="NHN88652.1"/>
    </source>
</evidence>
<feature type="region of interest" description="Disordered" evidence="7">
    <location>
        <begin position="801"/>
        <end position="820"/>
    </location>
</feature>
<dbReference type="SUPFAM" id="SSF82714">
    <property type="entry name" value="Multidrug efflux transporter AcrB TolC docking domain, DN and DC subdomains"/>
    <property type="match status" value="2"/>
</dbReference>
<proteinExistence type="predicted"/>
<dbReference type="Gene3D" id="3.30.70.1440">
    <property type="entry name" value="Multidrug efflux transporter AcrB pore domain"/>
    <property type="match status" value="1"/>
</dbReference>
<evidence type="ECO:0000256" key="5">
    <source>
        <dbReference type="ARBA" id="ARBA00022989"/>
    </source>
</evidence>
<feature type="transmembrane region" description="Helical" evidence="8">
    <location>
        <begin position="12"/>
        <end position="30"/>
    </location>
</feature>
<feature type="transmembrane region" description="Helical" evidence="8">
    <location>
        <begin position="1056"/>
        <end position="1082"/>
    </location>
</feature>
<keyword evidence="6 8" id="KW-0472">Membrane</keyword>
<dbReference type="InterPro" id="IPR001036">
    <property type="entry name" value="Acrflvin-R"/>
</dbReference>
<feature type="compositionally biased region" description="Low complexity" evidence="7">
    <location>
        <begin position="802"/>
        <end position="819"/>
    </location>
</feature>
<dbReference type="SUPFAM" id="SSF82693">
    <property type="entry name" value="Multidrug efflux transporter AcrB pore domain, PN1, PN2, PC1 and PC2 subdomains"/>
    <property type="match status" value="4"/>
</dbReference>
<evidence type="ECO:0000256" key="3">
    <source>
        <dbReference type="ARBA" id="ARBA00022519"/>
    </source>
</evidence>
<reference evidence="9 10" key="1">
    <citation type="journal article" date="2020" name="Int. J. Syst. Evol. Microbiol.">
        <title>Novel acetic acid bacteria from cider fermentations: Acetobacter conturbans sp. nov. and Acetobacter fallax sp. nov.</title>
        <authorList>
            <person name="Sombolestani A.S."/>
            <person name="Cleenwerck I."/>
            <person name="Cnockaert M."/>
            <person name="Borremans W."/>
            <person name="Wieme A.D."/>
            <person name="De Vuyst L."/>
            <person name="Vandamme P."/>
        </authorList>
    </citation>
    <scope>NUCLEOTIDE SEQUENCE [LARGE SCALE GENOMIC DNA]</scope>
    <source>
        <strain evidence="9 10">LMG 1627</strain>
    </source>
</reference>
<dbReference type="InterPro" id="IPR027463">
    <property type="entry name" value="AcrB_DN_DC_subdom"/>
</dbReference>
<dbReference type="SUPFAM" id="SSF82866">
    <property type="entry name" value="Multidrug efflux transporter AcrB transmembrane domain"/>
    <property type="match status" value="2"/>
</dbReference>
<dbReference type="Gene3D" id="3.30.70.1320">
    <property type="entry name" value="Multidrug efflux transporter AcrB pore domain like"/>
    <property type="match status" value="1"/>
</dbReference>
<sequence length="1106" mass="118017">MSPCRLFIERPVATTLLTIALLIAGIIGYLKLPVSDLPNVDFPVIMVQAQQPGGSPEEVASSVAAPLERHLGQIAGLTEITSQSTQNQVRIMLQFELTRDINGAARDVEAALQAAHADMPSSLRQNPSYNKANPNGAPILVLALTSPTRTAAKLYDLASNVLQQHLSQVRGVGMVQISGSALPAVRVEMNPLKLFKFGIGFEDVRAALASANAHTPKGVIDQNGLRFTLDTNDQAESAQAYRDLIIAYRSNRPVRLADVAEVSDGVEDLRNAGFFNDQRAVIGIVFPQAGANVIHTIDQIKAILPTLQTALPQDVSLHVALDRSLTIRASLADTQATLVIGVILVVLVTLAFLRSLRMTLIPAIVVPTSIIATFAVMRLLDFSLDNMSLMALTVSTGFVVDDAIVVLENIARHIEAGVPPRQAALQGAEEVAFTVISISVSLIAVFLPILLLGGVAGRLFHELATTVSITIVISMLLSLSLTPMLASRILRAPTPQAEGSASHVVWWREIGTVSGAFFGRLITGLENGYARSLEVALRHNRLVLLSLPATVILMVALFLTMSKGFFPTEDTGMLMGHLVGDQSISFTAITQKIATVERAILQEKEVTSVAGFVGGRGSANQASLFLQLKDKSERGAAPDLMVRISRRLSNLVGAQFFLMEPGGIRIGARQGNAAYQYTLEGDSASELYTWAPRLMEALRKHPEILDLSTDVQQGGSAIVASISRDTAARMQITPQLISNTLYDAFGQRSASVIYNALNQYHVVMEASSEFWQDPNTIRQVWVATTGGTAAGGTASNTIRVRTSTTESSSSSSTQASVSSENFRNQIANSLAGGSSTSTGSAVSTGSATMVPLTFVTDIIPSRTAVSVNHQGQSVASTISFNLAKGVALDRAVQIIQGDAVSLHMPATIHGSFAGNAAQFQKSVNDEPLLILAALVAVYVVLGVLYESYVHPLTILSTLPSAGVGALLALQFFGEDFSLIAMIGVILLIGIVKKNAIMLVDFAITAERETNCPPFEAIRTACLLRFRPIIMTSLAAALGALPLVFGNGYGAEMRRPLGIAIVGGLLVSQALTLYTTPVVYLTLDRLALRFRKRRNGSFPLHANTQDV</sequence>
<organism evidence="9 10">
    <name type="scientific">Acetobacter conturbans</name>
    <dbReference type="NCBI Taxonomy" id="1737472"/>
    <lineage>
        <taxon>Bacteria</taxon>
        <taxon>Pseudomonadati</taxon>
        <taxon>Pseudomonadota</taxon>
        <taxon>Alphaproteobacteria</taxon>
        <taxon>Acetobacterales</taxon>
        <taxon>Acetobacteraceae</taxon>
        <taxon>Acetobacter</taxon>
    </lineage>
</organism>
<evidence type="ECO:0000256" key="2">
    <source>
        <dbReference type="ARBA" id="ARBA00022475"/>
    </source>
</evidence>
<dbReference type="RefSeq" id="WP_173569960.1">
    <property type="nucleotide sequence ID" value="NZ_WOSY01000006.1"/>
</dbReference>
<evidence type="ECO:0000256" key="6">
    <source>
        <dbReference type="ARBA" id="ARBA00023136"/>
    </source>
</evidence>
<feature type="transmembrane region" description="Helical" evidence="8">
    <location>
        <begin position="431"/>
        <end position="451"/>
    </location>
</feature>
<evidence type="ECO:0000256" key="1">
    <source>
        <dbReference type="ARBA" id="ARBA00022448"/>
    </source>
</evidence>
<keyword evidence="1" id="KW-0813">Transport</keyword>
<dbReference type="Gene3D" id="1.20.1640.10">
    <property type="entry name" value="Multidrug efflux transporter AcrB transmembrane domain"/>
    <property type="match status" value="3"/>
</dbReference>
<keyword evidence="4 8" id="KW-0812">Transmembrane</keyword>